<feature type="transmembrane region" description="Helical" evidence="1">
    <location>
        <begin position="240"/>
        <end position="260"/>
    </location>
</feature>
<feature type="transmembrane region" description="Helical" evidence="1">
    <location>
        <begin position="163"/>
        <end position="182"/>
    </location>
</feature>
<evidence type="ECO:0000313" key="2">
    <source>
        <dbReference type="EMBL" id="CAG7722683.1"/>
    </source>
</evidence>
<sequence>MMISLALSVVIVILVSTALLDILCMMVELQNGENIYKAFVNRVTSQYLFRNATNLDEDSLSIKIAASFEFIFELTFLLMSCFADNFMVCFALSFYWLTNEFAKSLTFGSGLKSTDQVINTVEAFLDLSDLCEELLGPIVTCYGIFLLPLHALNIKEALTEEDIWRVLPVFLYALVWLIFMIVSAQTNFKFKAVIPYLRKSSKLPNGFSIEKESELDSRLSFLMHEIAENNLGIRGIGFTITYGMIGNLAGLLITCVIIIIQSV</sequence>
<comment type="caution">
    <text evidence="2">The sequence shown here is derived from an EMBL/GenBank/DDBJ whole genome shotgun (WGS) entry which is preliminary data.</text>
</comment>
<dbReference type="Proteomes" id="UP000708208">
    <property type="component" value="Unassembled WGS sequence"/>
</dbReference>
<protein>
    <submittedName>
        <fullName evidence="2">Uncharacterized protein</fullName>
    </submittedName>
</protein>
<dbReference type="EMBL" id="CAJVCH010091543">
    <property type="protein sequence ID" value="CAG7722683.1"/>
    <property type="molecule type" value="Genomic_DNA"/>
</dbReference>
<keyword evidence="1" id="KW-1133">Transmembrane helix</keyword>
<gene>
    <name evidence="2" type="ORF">AFUS01_LOCUS11804</name>
</gene>
<proteinExistence type="predicted"/>
<evidence type="ECO:0000256" key="1">
    <source>
        <dbReference type="SAM" id="Phobius"/>
    </source>
</evidence>
<dbReference type="AlphaFoldDB" id="A0A8J2JP66"/>
<keyword evidence="1" id="KW-0812">Transmembrane</keyword>
<name>A0A8J2JP66_9HEXA</name>
<keyword evidence="1" id="KW-0472">Membrane</keyword>
<reference evidence="2" key="1">
    <citation type="submission" date="2021-06" db="EMBL/GenBank/DDBJ databases">
        <authorList>
            <person name="Hodson N. C."/>
            <person name="Mongue J. A."/>
            <person name="Jaron S. K."/>
        </authorList>
    </citation>
    <scope>NUCLEOTIDE SEQUENCE</scope>
</reference>
<feature type="transmembrane region" description="Helical" evidence="1">
    <location>
        <begin position="76"/>
        <end position="97"/>
    </location>
</feature>
<feature type="transmembrane region" description="Helical" evidence="1">
    <location>
        <begin position="134"/>
        <end position="151"/>
    </location>
</feature>
<keyword evidence="3" id="KW-1185">Reference proteome</keyword>
<organism evidence="2 3">
    <name type="scientific">Allacma fusca</name>
    <dbReference type="NCBI Taxonomy" id="39272"/>
    <lineage>
        <taxon>Eukaryota</taxon>
        <taxon>Metazoa</taxon>
        <taxon>Ecdysozoa</taxon>
        <taxon>Arthropoda</taxon>
        <taxon>Hexapoda</taxon>
        <taxon>Collembola</taxon>
        <taxon>Symphypleona</taxon>
        <taxon>Sminthuridae</taxon>
        <taxon>Allacma</taxon>
    </lineage>
</organism>
<accession>A0A8J2JP66</accession>
<evidence type="ECO:0000313" key="3">
    <source>
        <dbReference type="Proteomes" id="UP000708208"/>
    </source>
</evidence>